<proteinExistence type="predicted"/>
<sequence length="373" mass="42668">MARKRLRNGQKFGFVRFKGVKNVEQMEQRLNTIWIGSFKLRVFYEGNKRSEGSRKGPVIAKASEATKRSSTQEGMTKHSSYAYAVKNNVEGDCGARRSNKQDFDFCQKNFIEWVPSKKITSFLDNCLIGKVAKLTHLESISNLCSAEGLGECHIKHLGGLEILLKFESTKVMENILANEDHGLRYWIKIITRGLPRFHKPERLAWLRVIGVPVHSWEVELFKKIGQKWGVVVDTENCSLQEARSVNAGRVLVATKNIGCITDFQRVKINGQMFEEGGDSAREDSGDSGRKEGNDNRNAEWMDGDDLDDDWDESYGDSEEWKEEDDDCNGREKVRQHGGIPRNRETDRWKVVKVQITLVMVKAAIRKRKLLWIV</sequence>
<name>A0A2U1NJ04_ARTAN</name>
<comment type="caution">
    <text evidence="2">The sequence shown here is derived from an EMBL/GenBank/DDBJ whole genome shotgun (WGS) entry which is preliminary data.</text>
</comment>
<dbReference type="OrthoDB" id="1749329at2759"/>
<dbReference type="AlphaFoldDB" id="A0A2U1NJ04"/>
<reference evidence="2 3" key="1">
    <citation type="journal article" date="2018" name="Mol. Plant">
        <title>The genome of Artemisia annua provides insight into the evolution of Asteraceae family and artemisinin biosynthesis.</title>
        <authorList>
            <person name="Shen Q."/>
            <person name="Zhang L."/>
            <person name="Liao Z."/>
            <person name="Wang S."/>
            <person name="Yan T."/>
            <person name="Shi P."/>
            <person name="Liu M."/>
            <person name="Fu X."/>
            <person name="Pan Q."/>
            <person name="Wang Y."/>
            <person name="Lv Z."/>
            <person name="Lu X."/>
            <person name="Zhang F."/>
            <person name="Jiang W."/>
            <person name="Ma Y."/>
            <person name="Chen M."/>
            <person name="Hao X."/>
            <person name="Li L."/>
            <person name="Tang Y."/>
            <person name="Lv G."/>
            <person name="Zhou Y."/>
            <person name="Sun X."/>
            <person name="Brodelius P.E."/>
            <person name="Rose J.K.C."/>
            <person name="Tang K."/>
        </authorList>
    </citation>
    <scope>NUCLEOTIDE SEQUENCE [LARGE SCALE GENOMIC DNA]</scope>
    <source>
        <strain evidence="3">cv. Huhao1</strain>
        <tissue evidence="2">Leaf</tissue>
    </source>
</reference>
<accession>A0A2U1NJ04</accession>
<gene>
    <name evidence="2" type="ORF">CTI12_AA258840</name>
</gene>
<protein>
    <submittedName>
        <fullName evidence="2">Uncharacterized protein</fullName>
    </submittedName>
</protein>
<dbReference type="Proteomes" id="UP000245207">
    <property type="component" value="Unassembled WGS sequence"/>
</dbReference>
<dbReference type="PANTHER" id="PTHR34427:SF5">
    <property type="entry name" value="DUF4283 DOMAIN-CONTAINING PROTEIN"/>
    <property type="match status" value="1"/>
</dbReference>
<feature type="region of interest" description="Disordered" evidence="1">
    <location>
        <begin position="274"/>
        <end position="339"/>
    </location>
</feature>
<evidence type="ECO:0000313" key="3">
    <source>
        <dbReference type="Proteomes" id="UP000245207"/>
    </source>
</evidence>
<dbReference type="PANTHER" id="PTHR34427">
    <property type="entry name" value="DUF4283 DOMAIN PROTEIN"/>
    <property type="match status" value="1"/>
</dbReference>
<organism evidence="2 3">
    <name type="scientific">Artemisia annua</name>
    <name type="common">Sweet wormwood</name>
    <dbReference type="NCBI Taxonomy" id="35608"/>
    <lineage>
        <taxon>Eukaryota</taxon>
        <taxon>Viridiplantae</taxon>
        <taxon>Streptophyta</taxon>
        <taxon>Embryophyta</taxon>
        <taxon>Tracheophyta</taxon>
        <taxon>Spermatophyta</taxon>
        <taxon>Magnoliopsida</taxon>
        <taxon>eudicotyledons</taxon>
        <taxon>Gunneridae</taxon>
        <taxon>Pentapetalae</taxon>
        <taxon>asterids</taxon>
        <taxon>campanulids</taxon>
        <taxon>Asterales</taxon>
        <taxon>Asteraceae</taxon>
        <taxon>Asteroideae</taxon>
        <taxon>Anthemideae</taxon>
        <taxon>Artemisiinae</taxon>
        <taxon>Artemisia</taxon>
    </lineage>
</organism>
<evidence type="ECO:0000313" key="2">
    <source>
        <dbReference type="EMBL" id="PWA73503.1"/>
    </source>
</evidence>
<evidence type="ECO:0000256" key="1">
    <source>
        <dbReference type="SAM" id="MobiDB-lite"/>
    </source>
</evidence>
<dbReference type="EMBL" id="PKPP01002730">
    <property type="protein sequence ID" value="PWA73503.1"/>
    <property type="molecule type" value="Genomic_DNA"/>
</dbReference>
<feature type="compositionally biased region" description="Basic and acidic residues" evidence="1">
    <location>
        <begin position="278"/>
        <end position="299"/>
    </location>
</feature>
<feature type="compositionally biased region" description="Acidic residues" evidence="1">
    <location>
        <begin position="301"/>
        <end position="326"/>
    </location>
</feature>
<keyword evidence="3" id="KW-1185">Reference proteome</keyword>